<dbReference type="PROSITE" id="PS00445">
    <property type="entry name" value="FGGY_KINASES_2"/>
    <property type="match status" value="1"/>
</dbReference>
<name>X1CVK5_9ZZZZ</name>
<dbReference type="InterPro" id="IPR018485">
    <property type="entry name" value="FGGY_C"/>
</dbReference>
<reference evidence="5" key="1">
    <citation type="journal article" date="2014" name="Front. Microbiol.">
        <title>High frequency of phylogenetically diverse reductive dehalogenase-homologous genes in deep subseafloor sedimentary metagenomes.</title>
        <authorList>
            <person name="Kawai M."/>
            <person name="Futagami T."/>
            <person name="Toyoda A."/>
            <person name="Takaki Y."/>
            <person name="Nishi S."/>
            <person name="Hori S."/>
            <person name="Arai W."/>
            <person name="Tsubouchi T."/>
            <person name="Morono Y."/>
            <person name="Uchiyama I."/>
            <person name="Ito T."/>
            <person name="Fujiyama A."/>
            <person name="Inagaki F."/>
            <person name="Takami H."/>
        </authorList>
    </citation>
    <scope>NUCLEOTIDE SEQUENCE</scope>
    <source>
        <strain evidence="5">Expedition CK06-06</strain>
    </source>
</reference>
<dbReference type="InterPro" id="IPR050406">
    <property type="entry name" value="FGGY_Carb_Kinase"/>
</dbReference>
<dbReference type="Pfam" id="PF02782">
    <property type="entry name" value="FGGY_C"/>
    <property type="match status" value="1"/>
</dbReference>
<dbReference type="GO" id="GO:0016301">
    <property type="term" value="F:kinase activity"/>
    <property type="evidence" value="ECO:0007669"/>
    <property type="project" value="UniProtKB-KW"/>
</dbReference>
<evidence type="ECO:0000256" key="2">
    <source>
        <dbReference type="ARBA" id="ARBA00022777"/>
    </source>
</evidence>
<proteinExistence type="predicted"/>
<dbReference type="InterPro" id="IPR018483">
    <property type="entry name" value="Carb_kinase_FGGY_CS"/>
</dbReference>
<evidence type="ECO:0000259" key="3">
    <source>
        <dbReference type="Pfam" id="PF00370"/>
    </source>
</evidence>
<evidence type="ECO:0008006" key="6">
    <source>
        <dbReference type="Google" id="ProtNLM"/>
    </source>
</evidence>
<accession>X1CVK5</accession>
<dbReference type="PANTHER" id="PTHR43095">
    <property type="entry name" value="SUGAR KINASE"/>
    <property type="match status" value="1"/>
</dbReference>
<dbReference type="InterPro" id="IPR043129">
    <property type="entry name" value="ATPase_NBD"/>
</dbReference>
<dbReference type="GO" id="GO:0016773">
    <property type="term" value="F:phosphotransferase activity, alcohol group as acceptor"/>
    <property type="evidence" value="ECO:0007669"/>
    <property type="project" value="InterPro"/>
</dbReference>
<evidence type="ECO:0000256" key="1">
    <source>
        <dbReference type="ARBA" id="ARBA00022679"/>
    </source>
</evidence>
<evidence type="ECO:0000259" key="4">
    <source>
        <dbReference type="Pfam" id="PF02782"/>
    </source>
</evidence>
<dbReference type="Gene3D" id="3.30.420.40">
    <property type="match status" value="2"/>
</dbReference>
<dbReference type="SUPFAM" id="SSF53067">
    <property type="entry name" value="Actin-like ATPase domain"/>
    <property type="match status" value="2"/>
</dbReference>
<comment type="caution">
    <text evidence="5">The sequence shown here is derived from an EMBL/GenBank/DDBJ whole genome shotgun (WGS) entry which is preliminary data.</text>
</comment>
<gene>
    <name evidence="5" type="ORF">S01H4_30490</name>
</gene>
<feature type="domain" description="Carbohydrate kinase FGGY N-terminal" evidence="3">
    <location>
        <begin position="1"/>
        <end position="106"/>
    </location>
</feature>
<dbReference type="GO" id="GO:0005975">
    <property type="term" value="P:carbohydrate metabolic process"/>
    <property type="evidence" value="ECO:0007669"/>
    <property type="project" value="InterPro"/>
</dbReference>
<protein>
    <recommendedName>
        <fullName evidence="6">Carbohydrate kinase FGGY N-terminal domain-containing protein</fullName>
    </recommendedName>
</protein>
<keyword evidence="2" id="KW-0418">Kinase</keyword>
<dbReference type="Pfam" id="PF00370">
    <property type="entry name" value="FGGY_N"/>
    <property type="match status" value="1"/>
</dbReference>
<feature type="non-terminal residue" evidence="5">
    <location>
        <position position="273"/>
    </location>
</feature>
<evidence type="ECO:0000313" key="5">
    <source>
        <dbReference type="EMBL" id="GAG88231.1"/>
    </source>
</evidence>
<dbReference type="AlphaFoldDB" id="X1CVK5"/>
<keyword evidence="1" id="KW-0808">Transferase</keyword>
<organism evidence="5">
    <name type="scientific">marine sediment metagenome</name>
    <dbReference type="NCBI Taxonomy" id="412755"/>
    <lineage>
        <taxon>unclassified sequences</taxon>
        <taxon>metagenomes</taxon>
        <taxon>ecological metagenomes</taxon>
    </lineage>
</organism>
<dbReference type="InterPro" id="IPR018484">
    <property type="entry name" value="FGGY_N"/>
</dbReference>
<sequence length="273" mass="30000">MKENKPEVYEKISKIAYGDTIIYNKLCDVFITDYTNGTVGILNLETLKWDEGLSERFNIPIDLWPELYPPGEVVGELSILAARELSLPNNIPVVMGSGDQQCAALGLGVIEEGQAKITTGTGTFVDYVTNRPIKPAGDVPIFSFPMPIKGKWTIEGAMPGTGTAMKWFKDNFSQLQIKESYEKQINVYDILANEASTIPPGSEGLLFIPLYMFRKGTIHGLGWNHSRGHMIRAIMESSALSAQMYLQMLEAMGGAKVSEVRADGGAMNSPLWA</sequence>
<feature type="domain" description="Carbohydrate kinase FGGY C-terminal" evidence="4">
    <location>
        <begin position="115"/>
        <end position="272"/>
    </location>
</feature>
<dbReference type="EMBL" id="BART01015744">
    <property type="protein sequence ID" value="GAG88231.1"/>
    <property type="molecule type" value="Genomic_DNA"/>
</dbReference>